<dbReference type="HAMAP" id="MF_00222">
    <property type="entry name" value="Shikimate_DH_AroE"/>
    <property type="match status" value="1"/>
</dbReference>
<dbReference type="InterPro" id="IPR011342">
    <property type="entry name" value="Shikimate_DH"/>
</dbReference>
<gene>
    <name evidence="7 10" type="primary">aroE</name>
    <name evidence="10" type="ORF">GQR93_00950</name>
</gene>
<keyword evidence="6 7" id="KW-0057">Aromatic amino acid biosynthesis</keyword>
<evidence type="ECO:0000256" key="5">
    <source>
        <dbReference type="ARBA" id="ARBA00023002"/>
    </source>
</evidence>
<dbReference type="RefSeq" id="WP_003551389.1">
    <property type="nucleotide sequence ID" value="NZ_CABKOL010000106.1"/>
</dbReference>
<dbReference type="InterPro" id="IPR046346">
    <property type="entry name" value="Aminoacid_DH-like_N_sf"/>
</dbReference>
<evidence type="ECO:0000256" key="1">
    <source>
        <dbReference type="ARBA" id="ARBA00004871"/>
    </source>
</evidence>
<dbReference type="SUPFAM" id="SSF53223">
    <property type="entry name" value="Aminoacid dehydrogenase-like, N-terminal domain"/>
    <property type="match status" value="1"/>
</dbReference>
<dbReference type="Pfam" id="PF18317">
    <property type="entry name" value="SDH_C"/>
    <property type="match status" value="1"/>
</dbReference>
<feature type="binding site" evidence="7">
    <location>
        <begin position="19"/>
        <end position="21"/>
    </location>
    <ligand>
        <name>shikimate</name>
        <dbReference type="ChEBI" id="CHEBI:36208"/>
    </ligand>
</feature>
<dbReference type="SUPFAM" id="SSF51735">
    <property type="entry name" value="NAD(P)-binding Rossmann-fold domains"/>
    <property type="match status" value="1"/>
</dbReference>
<feature type="binding site" evidence="7">
    <location>
        <position position="106"/>
    </location>
    <ligand>
        <name>shikimate</name>
        <dbReference type="ChEBI" id="CHEBI:36208"/>
    </ligand>
</feature>
<dbReference type="InterPro" id="IPR036291">
    <property type="entry name" value="NAD(P)-bd_dom_sf"/>
</dbReference>
<keyword evidence="4 7" id="KW-0521">NADP</keyword>
<dbReference type="CDD" id="cd01065">
    <property type="entry name" value="NAD_bind_Shikimate_DH"/>
    <property type="match status" value="1"/>
</dbReference>
<dbReference type="Pfam" id="PF08501">
    <property type="entry name" value="Shikimate_dh_N"/>
    <property type="match status" value="1"/>
</dbReference>
<feature type="binding site" evidence="7">
    <location>
        <position position="251"/>
    </location>
    <ligand>
        <name>NADP(+)</name>
        <dbReference type="ChEBI" id="CHEBI:58349"/>
    </ligand>
</feature>
<dbReference type="UniPathway" id="UPA00053">
    <property type="reaction ID" value="UER00087"/>
</dbReference>
<evidence type="ECO:0000259" key="8">
    <source>
        <dbReference type="Pfam" id="PF08501"/>
    </source>
</evidence>
<reference evidence="10 11" key="1">
    <citation type="submission" date="2019-12" db="EMBL/GenBank/DDBJ databases">
        <title>Lactobacillus hilgardii FLUB.</title>
        <authorList>
            <person name="Gustaw K."/>
        </authorList>
    </citation>
    <scope>NUCLEOTIDE SEQUENCE [LARGE SCALE GENOMIC DNA]</scope>
    <source>
        <strain evidence="10 11">FLUB</strain>
    </source>
</reference>
<evidence type="ECO:0000256" key="6">
    <source>
        <dbReference type="ARBA" id="ARBA00023141"/>
    </source>
</evidence>
<dbReference type="GO" id="GO:0008652">
    <property type="term" value="P:amino acid biosynthetic process"/>
    <property type="evidence" value="ECO:0007669"/>
    <property type="project" value="UniProtKB-KW"/>
</dbReference>
<feature type="domain" description="Shikimate dehydrogenase substrate binding N-terminal" evidence="8">
    <location>
        <begin position="11"/>
        <end position="93"/>
    </location>
</feature>
<organism evidence="10 11">
    <name type="scientific">Lentilactobacillus hilgardii</name>
    <name type="common">Lactobacillus hilgardii</name>
    <dbReference type="NCBI Taxonomy" id="1588"/>
    <lineage>
        <taxon>Bacteria</taxon>
        <taxon>Bacillati</taxon>
        <taxon>Bacillota</taxon>
        <taxon>Bacilli</taxon>
        <taxon>Lactobacillales</taxon>
        <taxon>Lactobacillaceae</taxon>
        <taxon>Lentilactobacillus</taxon>
    </lineage>
</organism>
<keyword evidence="3 7" id="KW-0028">Amino-acid biosynthesis</keyword>
<evidence type="ECO:0000313" key="10">
    <source>
        <dbReference type="EMBL" id="QHB50889.1"/>
    </source>
</evidence>
<evidence type="ECO:0000256" key="4">
    <source>
        <dbReference type="ARBA" id="ARBA00022857"/>
    </source>
</evidence>
<evidence type="ECO:0000256" key="3">
    <source>
        <dbReference type="ARBA" id="ARBA00022605"/>
    </source>
</evidence>
<feature type="domain" description="SDH C-terminal" evidence="9">
    <location>
        <begin position="251"/>
        <end position="280"/>
    </location>
</feature>
<feature type="active site" description="Proton acceptor" evidence="7">
    <location>
        <position position="70"/>
    </location>
</feature>
<protein>
    <recommendedName>
        <fullName evidence="2 7">Shikimate dehydrogenase (NADP(+))</fullName>
        <shortName evidence="7">SDH</shortName>
        <ecNumber evidence="2 7">1.1.1.25</ecNumber>
    </recommendedName>
</protein>
<dbReference type="Gene3D" id="3.40.50.10860">
    <property type="entry name" value="Leucine Dehydrogenase, chain A, domain 1"/>
    <property type="match status" value="1"/>
</dbReference>
<sequence>MIDGHTKLYGLLAHPAAHSLSPLIHNTSFKVTGINGVYLAFDVMPNELQTSVDAIRTMAIGGVNLSMPLKTTVIPLLDEITSRAERLNAVNTVINRDGKLVGDTTDGQGFIDALKYQNVSVEDKTLTVLGAGGAGRSIIAAAVEAGAAKINVFKRQNQTFKSRKEQLESWSSVISVIPYEDDDAMQESVASSQIVSNSTNIGMSQDNHLPISQAVLARLTPHHVVTDAIYFPLETPFVKAAKDRGCQTFNGIGMLVHQAAGSFFEWTGQKMPVNDVISAVNQEIVKREHD</sequence>
<feature type="binding site" evidence="7">
    <location>
        <position position="258"/>
    </location>
    <ligand>
        <name>shikimate</name>
        <dbReference type="ChEBI" id="CHEBI:36208"/>
    </ligand>
</feature>
<feature type="binding site" evidence="7">
    <location>
        <position position="91"/>
    </location>
    <ligand>
        <name>shikimate</name>
        <dbReference type="ChEBI" id="CHEBI:36208"/>
    </ligand>
</feature>
<dbReference type="PANTHER" id="PTHR21089">
    <property type="entry name" value="SHIKIMATE DEHYDROGENASE"/>
    <property type="match status" value="1"/>
</dbReference>
<dbReference type="EMBL" id="CP047121">
    <property type="protein sequence ID" value="QHB50889.1"/>
    <property type="molecule type" value="Genomic_DNA"/>
</dbReference>
<feature type="binding site" evidence="7">
    <location>
        <position position="228"/>
    </location>
    <ligand>
        <name>NADP(+)</name>
        <dbReference type="ChEBI" id="CHEBI:58349"/>
    </ligand>
</feature>
<dbReference type="EC" id="1.1.1.25" evidence="2 7"/>
<dbReference type="GO" id="GO:0019632">
    <property type="term" value="P:shikimate metabolic process"/>
    <property type="evidence" value="ECO:0007669"/>
    <property type="project" value="InterPro"/>
</dbReference>
<accession>A0A6P1E2Z2</accession>
<dbReference type="Proteomes" id="UP000465035">
    <property type="component" value="Chromosome"/>
</dbReference>
<evidence type="ECO:0000259" key="9">
    <source>
        <dbReference type="Pfam" id="PF18317"/>
    </source>
</evidence>
<dbReference type="AlphaFoldDB" id="A0A6P1E2Z2"/>
<dbReference type="GO" id="GO:0009073">
    <property type="term" value="P:aromatic amino acid family biosynthetic process"/>
    <property type="evidence" value="ECO:0007669"/>
    <property type="project" value="UniProtKB-KW"/>
</dbReference>
<comment type="function">
    <text evidence="7">Involved in the biosynthesis of the chorismate, which leads to the biosynthesis of aromatic amino acids. Catalyzes the reversible NADPH linked reduction of 3-dehydroshikimate (DHSA) to yield shikimate (SA).</text>
</comment>
<dbReference type="SMR" id="A0A6P1E2Z2"/>
<keyword evidence="5 7" id="KW-0560">Oxidoreductase</keyword>
<dbReference type="NCBIfam" id="TIGR00507">
    <property type="entry name" value="aroE"/>
    <property type="match status" value="1"/>
</dbReference>
<dbReference type="GO" id="GO:0009423">
    <property type="term" value="P:chorismate biosynthetic process"/>
    <property type="evidence" value="ECO:0007669"/>
    <property type="project" value="UniProtKB-UniRule"/>
</dbReference>
<comment type="similarity">
    <text evidence="7">Belongs to the shikimate dehydrogenase family.</text>
</comment>
<comment type="subunit">
    <text evidence="7">Homodimer.</text>
</comment>
<feature type="binding site" evidence="7">
    <location>
        <position position="230"/>
    </location>
    <ligand>
        <name>shikimate</name>
        <dbReference type="ChEBI" id="CHEBI:36208"/>
    </ligand>
</feature>
<dbReference type="PANTHER" id="PTHR21089:SF1">
    <property type="entry name" value="BIFUNCTIONAL 3-DEHYDROQUINATE DEHYDRATASE_SHIKIMATE DEHYDROGENASE, CHLOROPLASTIC"/>
    <property type="match status" value="1"/>
</dbReference>
<comment type="pathway">
    <text evidence="1 7">Metabolic intermediate biosynthesis; chorismate biosynthesis; chorismate from D-erythrose 4-phosphate and phosphoenolpyruvate: step 4/7.</text>
</comment>
<feature type="binding site" evidence="7">
    <location>
        <begin position="130"/>
        <end position="134"/>
    </location>
    <ligand>
        <name>NADP(+)</name>
        <dbReference type="ChEBI" id="CHEBI:58349"/>
    </ligand>
</feature>
<comment type="catalytic activity">
    <reaction evidence="7">
        <text>shikimate + NADP(+) = 3-dehydroshikimate + NADPH + H(+)</text>
        <dbReference type="Rhea" id="RHEA:17737"/>
        <dbReference type="ChEBI" id="CHEBI:15378"/>
        <dbReference type="ChEBI" id="CHEBI:16630"/>
        <dbReference type="ChEBI" id="CHEBI:36208"/>
        <dbReference type="ChEBI" id="CHEBI:57783"/>
        <dbReference type="ChEBI" id="CHEBI:58349"/>
        <dbReference type="EC" id="1.1.1.25"/>
    </reaction>
</comment>
<dbReference type="InterPro" id="IPR022893">
    <property type="entry name" value="Shikimate_DH_fam"/>
</dbReference>
<feature type="binding site" evidence="7">
    <location>
        <position position="66"/>
    </location>
    <ligand>
        <name>shikimate</name>
        <dbReference type="ChEBI" id="CHEBI:36208"/>
    </ligand>
</feature>
<dbReference type="GO" id="GO:0004764">
    <property type="term" value="F:shikimate 3-dehydrogenase (NADP+) activity"/>
    <property type="evidence" value="ECO:0007669"/>
    <property type="project" value="UniProtKB-UniRule"/>
</dbReference>
<proteinExistence type="inferred from homology"/>
<dbReference type="Gene3D" id="3.40.50.720">
    <property type="entry name" value="NAD(P)-binding Rossmann-like Domain"/>
    <property type="match status" value="1"/>
</dbReference>
<name>A0A6P1E2Z2_LENHI</name>
<dbReference type="GeneID" id="69056919"/>
<dbReference type="InterPro" id="IPR041121">
    <property type="entry name" value="SDH_C"/>
</dbReference>
<evidence type="ECO:0000256" key="2">
    <source>
        <dbReference type="ARBA" id="ARBA00012962"/>
    </source>
</evidence>
<dbReference type="InterPro" id="IPR013708">
    <property type="entry name" value="Shikimate_DH-bd_N"/>
</dbReference>
<evidence type="ECO:0000313" key="11">
    <source>
        <dbReference type="Proteomes" id="UP000465035"/>
    </source>
</evidence>
<dbReference type="GO" id="GO:0050661">
    <property type="term" value="F:NADP binding"/>
    <property type="evidence" value="ECO:0007669"/>
    <property type="project" value="InterPro"/>
</dbReference>
<comment type="caution">
    <text evidence="7">Lacks conserved residue(s) required for the propagation of feature annotation.</text>
</comment>
<evidence type="ECO:0000256" key="7">
    <source>
        <dbReference type="HAMAP-Rule" id="MF_00222"/>
    </source>
</evidence>